<dbReference type="EMBL" id="PVWO01000019">
    <property type="protein sequence ID" value="PSB58939.1"/>
    <property type="molecule type" value="Genomic_DNA"/>
</dbReference>
<dbReference type="Pfam" id="PF09907">
    <property type="entry name" value="HigB_toxin"/>
    <property type="match status" value="1"/>
</dbReference>
<dbReference type="AlphaFoldDB" id="A0A2T1GM54"/>
<name>A0A2T1GM54_9CYAN</name>
<dbReference type="Proteomes" id="UP000238937">
    <property type="component" value="Unassembled WGS sequence"/>
</dbReference>
<proteinExistence type="predicted"/>
<comment type="caution">
    <text evidence="1">The sequence shown here is derived from an EMBL/GenBank/DDBJ whole genome shotgun (WGS) entry which is preliminary data.</text>
</comment>
<reference evidence="1 2" key="1">
    <citation type="submission" date="2018-03" db="EMBL/GenBank/DDBJ databases">
        <title>The ancient ancestry and fast evolution of plastids.</title>
        <authorList>
            <person name="Moore K.R."/>
            <person name="Magnabosco C."/>
            <person name="Momper L."/>
            <person name="Gold D.A."/>
            <person name="Bosak T."/>
            <person name="Fournier G.P."/>
        </authorList>
    </citation>
    <scope>NUCLEOTIDE SEQUENCE [LARGE SCALE GENOMIC DNA]</scope>
    <source>
        <strain evidence="1 2">CCALA 037</strain>
    </source>
</reference>
<dbReference type="GO" id="GO:0003723">
    <property type="term" value="F:RNA binding"/>
    <property type="evidence" value="ECO:0007669"/>
    <property type="project" value="InterPro"/>
</dbReference>
<dbReference type="RefSeq" id="WP_106300141.1">
    <property type="nucleotide sequence ID" value="NZ_PVWO01000019.1"/>
</dbReference>
<dbReference type="OrthoDB" id="9799912at2"/>
<sequence length="100" mass="12044">MHLISARRVKEAAARYPDVDRAIKAFCKKVEQAEWQNLIELQQDYQSAEAVGNFTVINIRGNKYRIILSIEYEEQIAYFKYFLTHADYDRDEWKNDLYFR</sequence>
<dbReference type="InterPro" id="IPR018669">
    <property type="entry name" value="Toxin_HigB"/>
</dbReference>
<dbReference type="GO" id="GO:0004519">
    <property type="term" value="F:endonuclease activity"/>
    <property type="evidence" value="ECO:0007669"/>
    <property type="project" value="InterPro"/>
</dbReference>
<protein>
    <submittedName>
        <fullName evidence="1">Type II toxin-antitoxin system HigB family toxin</fullName>
    </submittedName>
</protein>
<evidence type="ECO:0000313" key="1">
    <source>
        <dbReference type="EMBL" id="PSB58939.1"/>
    </source>
</evidence>
<dbReference type="GO" id="GO:0110001">
    <property type="term" value="C:toxin-antitoxin complex"/>
    <property type="evidence" value="ECO:0007669"/>
    <property type="project" value="InterPro"/>
</dbReference>
<accession>A0A2T1GM54</accession>
<organism evidence="1 2">
    <name type="scientific">Chamaesiphon polymorphus CCALA 037</name>
    <dbReference type="NCBI Taxonomy" id="2107692"/>
    <lineage>
        <taxon>Bacteria</taxon>
        <taxon>Bacillati</taxon>
        <taxon>Cyanobacteriota</taxon>
        <taxon>Cyanophyceae</taxon>
        <taxon>Gomontiellales</taxon>
        <taxon>Chamaesiphonaceae</taxon>
        <taxon>Chamaesiphon</taxon>
    </lineage>
</organism>
<keyword evidence="2" id="KW-1185">Reference proteome</keyword>
<gene>
    <name evidence="1" type="ORF">C7B77_02905</name>
</gene>
<evidence type="ECO:0000313" key="2">
    <source>
        <dbReference type="Proteomes" id="UP000238937"/>
    </source>
</evidence>